<organism evidence="2 3">
    <name type="scientific">Marivirga aurantiaca</name>
    <dbReference type="NCBI Taxonomy" id="2802615"/>
    <lineage>
        <taxon>Bacteria</taxon>
        <taxon>Pseudomonadati</taxon>
        <taxon>Bacteroidota</taxon>
        <taxon>Cytophagia</taxon>
        <taxon>Cytophagales</taxon>
        <taxon>Marivirgaceae</taxon>
        <taxon>Marivirga</taxon>
    </lineage>
</organism>
<sequence length="341" mass="37823">MKTLLLTGATGLLGSNLLTHLLKEDFNIYAVKRPGSDTRLCPQSNQITWITTDNLSVKFLTDLECPIDYIVHAAGLVSYQQKDKEKLFQVNHQFTKKLAGEALKLNVKKFLLVSSISAIGKKADSPLITEDTPWDETQFSSNYGRSKRASENAVKELGEKGLPWIIINPSVIIGPARPDQSSARLIGYVADKKPFYTEGLLNYVDVDDVSGIIIKALKSDFIHHQWILNGGTVTYKHFFTKVAEYLNTKPPKYKIPKAGVMAGAFLENLYSKITGKRSTLSMETAKMAGNSSIYSADKLKSELETQFTPLTDSIKKAVDTMKINGLLKTIFFLASLVDFSV</sequence>
<protein>
    <submittedName>
        <fullName evidence="2">NAD-dependent epimerase/dehydratase family protein</fullName>
    </submittedName>
</protein>
<feature type="domain" description="NAD-dependent epimerase/dehydratase" evidence="1">
    <location>
        <begin position="5"/>
        <end position="219"/>
    </location>
</feature>
<evidence type="ECO:0000259" key="1">
    <source>
        <dbReference type="Pfam" id="PF01370"/>
    </source>
</evidence>
<dbReference type="Pfam" id="PF01370">
    <property type="entry name" value="Epimerase"/>
    <property type="match status" value="1"/>
</dbReference>
<proteinExistence type="predicted"/>
<dbReference type="Gene3D" id="3.40.50.720">
    <property type="entry name" value="NAD(P)-binding Rossmann-like Domain"/>
    <property type="match status" value="1"/>
</dbReference>
<comment type="caution">
    <text evidence="2">The sequence shown here is derived from an EMBL/GenBank/DDBJ whole genome shotgun (WGS) entry which is preliminary data.</text>
</comment>
<accession>A0A934WZL6</accession>
<dbReference type="InterPro" id="IPR051783">
    <property type="entry name" value="NAD(P)-dependent_oxidoreduct"/>
</dbReference>
<reference evidence="2" key="1">
    <citation type="submission" date="2021-01" db="EMBL/GenBank/DDBJ databases">
        <title>Marivirga aurantiaca sp. nov., isolated from intertidal surface sediments.</title>
        <authorList>
            <person name="Zhang M."/>
        </authorList>
    </citation>
    <scope>NUCLEOTIDE SEQUENCE</scope>
    <source>
        <strain evidence="2">S37H4</strain>
    </source>
</reference>
<dbReference type="SUPFAM" id="SSF51735">
    <property type="entry name" value="NAD(P)-binding Rossmann-fold domains"/>
    <property type="match status" value="1"/>
</dbReference>
<dbReference type="PANTHER" id="PTHR48079:SF6">
    <property type="entry name" value="NAD(P)-BINDING DOMAIN-CONTAINING PROTEIN-RELATED"/>
    <property type="match status" value="1"/>
</dbReference>
<dbReference type="RefSeq" id="WP_201431480.1">
    <property type="nucleotide sequence ID" value="NZ_JAEQBW010000005.1"/>
</dbReference>
<dbReference type="InterPro" id="IPR001509">
    <property type="entry name" value="Epimerase_deHydtase"/>
</dbReference>
<dbReference type="PANTHER" id="PTHR48079">
    <property type="entry name" value="PROTEIN YEEZ"/>
    <property type="match status" value="1"/>
</dbReference>
<dbReference type="GO" id="GO:0004029">
    <property type="term" value="F:aldehyde dehydrogenase (NAD+) activity"/>
    <property type="evidence" value="ECO:0007669"/>
    <property type="project" value="TreeGrafter"/>
</dbReference>
<keyword evidence="3" id="KW-1185">Reference proteome</keyword>
<name>A0A934WZL6_9BACT</name>
<dbReference type="EMBL" id="JAEQBW010000005">
    <property type="protein sequence ID" value="MBK6265802.1"/>
    <property type="molecule type" value="Genomic_DNA"/>
</dbReference>
<evidence type="ECO:0000313" key="3">
    <source>
        <dbReference type="Proteomes" id="UP000611723"/>
    </source>
</evidence>
<dbReference type="Proteomes" id="UP000611723">
    <property type="component" value="Unassembled WGS sequence"/>
</dbReference>
<gene>
    <name evidence="2" type="ORF">JKA74_12230</name>
</gene>
<dbReference type="GO" id="GO:0005737">
    <property type="term" value="C:cytoplasm"/>
    <property type="evidence" value="ECO:0007669"/>
    <property type="project" value="TreeGrafter"/>
</dbReference>
<dbReference type="AlphaFoldDB" id="A0A934WZL6"/>
<dbReference type="InterPro" id="IPR036291">
    <property type="entry name" value="NAD(P)-bd_dom_sf"/>
</dbReference>
<evidence type="ECO:0000313" key="2">
    <source>
        <dbReference type="EMBL" id="MBK6265802.1"/>
    </source>
</evidence>